<evidence type="ECO:0000313" key="12">
    <source>
        <dbReference type="EMBL" id="RDW81048.1"/>
    </source>
</evidence>
<evidence type="ECO:0000256" key="2">
    <source>
        <dbReference type="ARBA" id="ARBA00004496"/>
    </source>
</evidence>
<dbReference type="GO" id="GO:0008312">
    <property type="term" value="F:7S RNA binding"/>
    <property type="evidence" value="ECO:0007669"/>
    <property type="project" value="InterPro"/>
</dbReference>
<dbReference type="Proteomes" id="UP000256690">
    <property type="component" value="Unassembled WGS sequence"/>
</dbReference>
<dbReference type="PIRSF" id="PIRSF038922">
    <property type="entry name" value="SRP72"/>
    <property type="match status" value="1"/>
</dbReference>
<comment type="similarity">
    <text evidence="3 9">Belongs to the SRP72 family.</text>
</comment>
<proteinExistence type="inferred from homology"/>
<reference evidence="12 13" key="1">
    <citation type="journal article" date="2018" name="IMA Fungus">
        <title>IMA Genome-F 9: Draft genome sequence of Annulohypoxylon stygium, Aspergillus mulundensis, Berkeleyomyces basicola (syn. Thielaviopsis basicola), Ceratocystis smalleyi, two Cercospora beticola strains, Coleophoma cylindrospora, Fusarium fracticaudum, Phialophora cf. hyalina, and Morchella septimelata.</title>
        <authorList>
            <person name="Wingfield B.D."/>
            <person name="Bills G.F."/>
            <person name="Dong Y."/>
            <person name="Huang W."/>
            <person name="Nel W.J."/>
            <person name="Swalarsk-Parry B.S."/>
            <person name="Vaghefi N."/>
            <person name="Wilken P.M."/>
            <person name="An Z."/>
            <person name="de Beer Z.W."/>
            <person name="De Vos L."/>
            <person name="Chen L."/>
            <person name="Duong T.A."/>
            <person name="Gao Y."/>
            <person name="Hammerbacher A."/>
            <person name="Kikkert J.R."/>
            <person name="Li Y."/>
            <person name="Li H."/>
            <person name="Li K."/>
            <person name="Li Q."/>
            <person name="Liu X."/>
            <person name="Ma X."/>
            <person name="Naidoo K."/>
            <person name="Pethybridge S.J."/>
            <person name="Sun J."/>
            <person name="Steenkamp E.T."/>
            <person name="van der Nest M.A."/>
            <person name="van Wyk S."/>
            <person name="Wingfield M.J."/>
            <person name="Xiong C."/>
            <person name="Yue Q."/>
            <person name="Zhang X."/>
        </authorList>
    </citation>
    <scope>NUCLEOTIDE SEQUENCE [LARGE SCALE GENOMIC DNA]</scope>
    <source>
        <strain evidence="12 13">DSM 5745</strain>
    </source>
</reference>
<protein>
    <recommendedName>
        <fullName evidence="4 9">Signal recognition particle subunit SRP72</fullName>
    </recommendedName>
</protein>
<dbReference type="Pfam" id="PF17004">
    <property type="entry name" value="SRP_TPR_like"/>
    <property type="match status" value="1"/>
</dbReference>
<evidence type="ECO:0000256" key="8">
    <source>
        <dbReference type="ARBA" id="ARBA00023274"/>
    </source>
</evidence>
<dbReference type="Gene3D" id="1.25.40.10">
    <property type="entry name" value="Tetratricopeptide repeat domain"/>
    <property type="match status" value="2"/>
</dbReference>
<organism evidence="12 13">
    <name type="scientific">Aspergillus mulundensis</name>
    <dbReference type="NCBI Taxonomy" id="1810919"/>
    <lineage>
        <taxon>Eukaryota</taxon>
        <taxon>Fungi</taxon>
        <taxon>Dikarya</taxon>
        <taxon>Ascomycota</taxon>
        <taxon>Pezizomycotina</taxon>
        <taxon>Eurotiomycetes</taxon>
        <taxon>Eurotiomycetidae</taxon>
        <taxon>Eurotiales</taxon>
        <taxon>Aspergillaceae</taxon>
        <taxon>Aspergillus</taxon>
        <taxon>Aspergillus subgen. Nidulantes</taxon>
    </lineage>
</organism>
<evidence type="ECO:0000259" key="11">
    <source>
        <dbReference type="Pfam" id="PF08492"/>
    </source>
</evidence>
<dbReference type="GeneID" id="38114975"/>
<dbReference type="EMBL" id="PVWQ01000005">
    <property type="protein sequence ID" value="RDW81048.1"/>
    <property type="molecule type" value="Genomic_DNA"/>
</dbReference>
<feature type="compositionally biased region" description="Basic and acidic residues" evidence="10">
    <location>
        <begin position="588"/>
        <end position="611"/>
    </location>
</feature>
<dbReference type="InterPro" id="IPR031545">
    <property type="entry name" value="SRP72_TPR-like"/>
</dbReference>
<keyword evidence="13" id="KW-1185">Reference proteome</keyword>
<evidence type="ECO:0000256" key="1">
    <source>
        <dbReference type="ARBA" id="ARBA00004240"/>
    </source>
</evidence>
<feature type="compositionally biased region" description="Low complexity" evidence="10">
    <location>
        <begin position="642"/>
        <end position="656"/>
    </location>
</feature>
<evidence type="ECO:0000256" key="9">
    <source>
        <dbReference type="PIRNR" id="PIRNR038922"/>
    </source>
</evidence>
<dbReference type="STRING" id="1810919.A0A3D8S452"/>
<evidence type="ECO:0000256" key="3">
    <source>
        <dbReference type="ARBA" id="ARBA00007676"/>
    </source>
</evidence>
<evidence type="ECO:0000256" key="7">
    <source>
        <dbReference type="ARBA" id="ARBA00023135"/>
    </source>
</evidence>
<comment type="subcellular location">
    <subcellularLocation>
        <location evidence="2 9">Cytoplasm</location>
    </subcellularLocation>
    <subcellularLocation>
        <location evidence="1">Endoplasmic reticulum</location>
    </subcellularLocation>
</comment>
<dbReference type="PANTHER" id="PTHR14094:SF9">
    <property type="entry name" value="SIGNAL RECOGNITION PARTICLE SUBUNIT SRP72"/>
    <property type="match status" value="1"/>
</dbReference>
<gene>
    <name evidence="12" type="ORF">DSM5745_04605</name>
</gene>
<evidence type="ECO:0000256" key="5">
    <source>
        <dbReference type="ARBA" id="ARBA00022490"/>
    </source>
</evidence>
<dbReference type="FunFam" id="1.25.40.10:FF:000512">
    <property type="entry name" value="Signal recognition particle subunit SRP72"/>
    <property type="match status" value="1"/>
</dbReference>
<dbReference type="RefSeq" id="XP_026604101.1">
    <property type="nucleotide sequence ID" value="XM_026746621.1"/>
</dbReference>
<sequence>MSTQSLSSLLSRASIDDHEEVLRACDAALAKSRSDSQAQHVKVVALLKLDRYEDCLRVFEDGGDNLKKKAALEYGYALYKTGNPEAAIDVVSSLADDRGSRHLEAQATYRAEKFHRTAELYQGLAREAAPSANEENDLRINSWATDAQLQWKGHPESVRHTRPTRDDLEAFETVYNAACLSIAKGEFDQAGLLLKRAKELCRTSEDLTPEDRAAELLPIAVQQLYVLICQGKSEEAESILQEISVKEYADLNQWINNSLQNHRIPELSTKRIGQNNVAIARGTTANPYALYKALHEVPDSIENDKLFDYQYNVMTGNLHAVDLLVHKYDGIIRSTSKALSQAPYPSTEAITNLLSVYNVAAQAKGETGTPALKAILSAVDRRPKDIGLVLTAVQLYVNLGNTTAAIVTLEKSLQLLDESVSEQDKEIRFNPGLLSVLIALYKREGRKTQIRAELAKAAAFWKEQGTQPASLLRAAGASLLHSSLASDSTQAAELFKSLYEKTPDDLFAVAGYVASHAAIDYSRVEAQAKYLPSVDDLISDVDIAALEAAGVSPSSSTTAAAAAAIAGARKRPAPSKDRVVKRVRKSRLPKDYDPSKTADPERWLPLRDRSTYRPRGRKGKQRAAERTQGGVVTEKSEETTPSGQQQQQKPQVGGSSQKKKKKGKR</sequence>
<dbReference type="AlphaFoldDB" id="A0A3D8S452"/>
<keyword evidence="8 9" id="KW-0687">Ribonucleoprotein</keyword>
<dbReference type="GO" id="GO:0043022">
    <property type="term" value="F:ribosome binding"/>
    <property type="evidence" value="ECO:0007669"/>
    <property type="project" value="TreeGrafter"/>
</dbReference>
<evidence type="ECO:0000256" key="10">
    <source>
        <dbReference type="SAM" id="MobiDB-lite"/>
    </source>
</evidence>
<dbReference type="InterPro" id="IPR011990">
    <property type="entry name" value="TPR-like_helical_dom_sf"/>
</dbReference>
<dbReference type="SUPFAM" id="SSF48452">
    <property type="entry name" value="TPR-like"/>
    <property type="match status" value="1"/>
</dbReference>
<dbReference type="GO" id="GO:0005783">
    <property type="term" value="C:endoplasmic reticulum"/>
    <property type="evidence" value="ECO:0007669"/>
    <property type="project" value="UniProtKB-SubCell"/>
</dbReference>
<dbReference type="GO" id="GO:0005786">
    <property type="term" value="C:signal recognition particle, endoplasmic reticulum targeting"/>
    <property type="evidence" value="ECO:0007669"/>
    <property type="project" value="UniProtKB-UniRule"/>
</dbReference>
<name>A0A3D8S452_9EURO</name>
<dbReference type="PANTHER" id="PTHR14094">
    <property type="entry name" value="SIGNAL RECOGNITION PARTICLE 72"/>
    <property type="match status" value="1"/>
</dbReference>
<evidence type="ECO:0000313" key="13">
    <source>
        <dbReference type="Proteomes" id="UP000256690"/>
    </source>
</evidence>
<dbReference type="OrthoDB" id="5421607at2759"/>
<comment type="function">
    <text evidence="9">Component of the signal recognition particle (SRP) complex, a ribonucleoprotein complex that mediates the cotranslational targeting of secretory and membrane proteins to the endoplasmic reticulum (ER).</text>
</comment>
<dbReference type="Pfam" id="PF08492">
    <property type="entry name" value="SRP72"/>
    <property type="match status" value="1"/>
</dbReference>
<keyword evidence="7 9" id="KW-0733">Signal recognition particle</keyword>
<feature type="compositionally biased region" description="Basic residues" evidence="10">
    <location>
        <begin position="612"/>
        <end position="621"/>
    </location>
</feature>
<comment type="caution">
    <text evidence="12">The sequence shown here is derived from an EMBL/GenBank/DDBJ whole genome shotgun (WGS) entry which is preliminary data.</text>
</comment>
<feature type="region of interest" description="Disordered" evidence="10">
    <location>
        <begin position="566"/>
        <end position="665"/>
    </location>
</feature>
<dbReference type="GO" id="GO:0006614">
    <property type="term" value="P:SRP-dependent cotranslational protein targeting to membrane"/>
    <property type="evidence" value="ECO:0007669"/>
    <property type="project" value="UniProtKB-UniRule"/>
</dbReference>
<dbReference type="InterPro" id="IPR013699">
    <property type="entry name" value="Signal_recog_part_SRP72_RNA-bd"/>
</dbReference>
<dbReference type="InterPro" id="IPR026270">
    <property type="entry name" value="SRP72"/>
</dbReference>
<feature type="domain" description="Signal recognition particle SRP72 subunit RNA-binding" evidence="11">
    <location>
        <begin position="569"/>
        <end position="614"/>
    </location>
</feature>
<accession>A0A3D8S452</accession>
<keyword evidence="6" id="KW-0256">Endoplasmic reticulum</keyword>
<evidence type="ECO:0000256" key="4">
    <source>
        <dbReference type="ARBA" id="ARBA00018350"/>
    </source>
</evidence>
<keyword evidence="5 9" id="KW-0963">Cytoplasm</keyword>
<evidence type="ECO:0000256" key="6">
    <source>
        <dbReference type="ARBA" id="ARBA00022824"/>
    </source>
</evidence>